<feature type="region of interest" description="Disordered" evidence="1">
    <location>
        <begin position="74"/>
        <end position="93"/>
    </location>
</feature>
<evidence type="ECO:0000313" key="3">
    <source>
        <dbReference type="Proteomes" id="UP000272942"/>
    </source>
</evidence>
<evidence type="ECO:0000313" key="4">
    <source>
        <dbReference type="WBParaSite" id="ECPE_0001559101-mRNA-1"/>
    </source>
</evidence>
<dbReference type="WBParaSite" id="ECPE_0001559101-mRNA-1">
    <property type="protein sequence ID" value="ECPE_0001559101-mRNA-1"/>
    <property type="gene ID" value="ECPE_0001559101"/>
</dbReference>
<accession>A0A183B8L6</accession>
<name>A0A183B8L6_9TREM</name>
<dbReference type="OrthoDB" id="10064127at2759"/>
<dbReference type="AlphaFoldDB" id="A0A183B8L6"/>
<sequence>MFPAVISFCTYGDRLEERLCDRIVAGINNLTLQRKLMEKKHSTLAEARKIWEQFDCLTKATSTDALTLFQRQAMKPNRPPMAKNTPKPQRDPSSIDKLINPCLSCGAYYLRSSCQLRNARYHACHIQRVCKQPRCYLAQPTAENDTNLVISLDPKVSIPNSCTKM</sequence>
<proteinExistence type="predicted"/>
<dbReference type="EMBL" id="UZAN01060932">
    <property type="protein sequence ID" value="VDP92823.1"/>
    <property type="molecule type" value="Genomic_DNA"/>
</dbReference>
<gene>
    <name evidence="2" type="ORF">ECPE_LOCUS15551</name>
</gene>
<protein>
    <submittedName>
        <fullName evidence="4">Zf-C5HC2 domain-containing protein</fullName>
    </submittedName>
</protein>
<evidence type="ECO:0000256" key="1">
    <source>
        <dbReference type="SAM" id="MobiDB-lite"/>
    </source>
</evidence>
<keyword evidence="3" id="KW-1185">Reference proteome</keyword>
<reference evidence="2 3" key="2">
    <citation type="submission" date="2018-11" db="EMBL/GenBank/DDBJ databases">
        <authorList>
            <consortium name="Pathogen Informatics"/>
        </authorList>
    </citation>
    <scope>NUCLEOTIDE SEQUENCE [LARGE SCALE GENOMIC DNA]</scope>
    <source>
        <strain evidence="2 3">Egypt</strain>
    </source>
</reference>
<dbReference type="Proteomes" id="UP000272942">
    <property type="component" value="Unassembled WGS sequence"/>
</dbReference>
<evidence type="ECO:0000313" key="2">
    <source>
        <dbReference type="EMBL" id="VDP92823.1"/>
    </source>
</evidence>
<reference evidence="4" key="1">
    <citation type="submission" date="2016-06" db="UniProtKB">
        <authorList>
            <consortium name="WormBaseParasite"/>
        </authorList>
    </citation>
    <scope>IDENTIFICATION</scope>
</reference>
<organism evidence="4">
    <name type="scientific">Echinostoma caproni</name>
    <dbReference type="NCBI Taxonomy" id="27848"/>
    <lineage>
        <taxon>Eukaryota</taxon>
        <taxon>Metazoa</taxon>
        <taxon>Spiralia</taxon>
        <taxon>Lophotrochozoa</taxon>
        <taxon>Platyhelminthes</taxon>
        <taxon>Trematoda</taxon>
        <taxon>Digenea</taxon>
        <taxon>Plagiorchiida</taxon>
        <taxon>Echinostomata</taxon>
        <taxon>Echinostomatoidea</taxon>
        <taxon>Echinostomatidae</taxon>
        <taxon>Echinostoma</taxon>
    </lineage>
</organism>